<dbReference type="Proteomes" id="UP000231019">
    <property type="component" value="Unassembled WGS sequence"/>
</dbReference>
<dbReference type="PANTHER" id="PTHR44936">
    <property type="entry name" value="SENSOR PROTEIN CREC"/>
    <property type="match status" value="1"/>
</dbReference>
<protein>
    <recommendedName>
        <fullName evidence="2">histidine kinase</fullName>
        <ecNumber evidence="2">2.7.13.3</ecNumber>
    </recommendedName>
</protein>
<evidence type="ECO:0000256" key="5">
    <source>
        <dbReference type="ARBA" id="ARBA00022777"/>
    </source>
</evidence>
<gene>
    <name evidence="9" type="ORF">COW36_15870</name>
</gene>
<evidence type="ECO:0000256" key="1">
    <source>
        <dbReference type="ARBA" id="ARBA00000085"/>
    </source>
</evidence>
<evidence type="ECO:0000313" key="10">
    <source>
        <dbReference type="Proteomes" id="UP000231019"/>
    </source>
</evidence>
<dbReference type="EC" id="2.7.13.3" evidence="2"/>
<comment type="catalytic activity">
    <reaction evidence="1">
        <text>ATP + protein L-histidine = ADP + protein N-phospho-L-histidine.</text>
        <dbReference type="EC" id="2.7.13.3"/>
    </reaction>
</comment>
<evidence type="ECO:0000256" key="6">
    <source>
        <dbReference type="ARBA" id="ARBA00022840"/>
    </source>
</evidence>
<evidence type="ECO:0000256" key="4">
    <source>
        <dbReference type="ARBA" id="ARBA00022741"/>
    </source>
</evidence>
<feature type="transmembrane region" description="Helical" evidence="7">
    <location>
        <begin position="68"/>
        <end position="88"/>
    </location>
</feature>
<keyword evidence="4" id="KW-0547">Nucleotide-binding</keyword>
<dbReference type="InterPro" id="IPR004358">
    <property type="entry name" value="Sig_transdc_His_kin-like_C"/>
</dbReference>
<dbReference type="SUPFAM" id="SSF47384">
    <property type="entry name" value="Homodimeric domain of signal transducing histidine kinase"/>
    <property type="match status" value="1"/>
</dbReference>
<proteinExistence type="predicted"/>
<reference evidence="9 10" key="1">
    <citation type="submission" date="2017-09" db="EMBL/GenBank/DDBJ databases">
        <title>Depth-based differentiation of microbial function through sediment-hosted aquifers and enrichment of novel symbionts in the deep terrestrial subsurface.</title>
        <authorList>
            <person name="Probst A.J."/>
            <person name="Ladd B."/>
            <person name="Jarett J.K."/>
            <person name="Geller-Mcgrath D.E."/>
            <person name="Sieber C.M."/>
            <person name="Emerson J.B."/>
            <person name="Anantharaman K."/>
            <person name="Thomas B.C."/>
            <person name="Malmstrom R."/>
            <person name="Stieglmeier M."/>
            <person name="Klingl A."/>
            <person name="Woyke T."/>
            <person name="Ryan C.M."/>
            <person name="Banfield J.F."/>
        </authorList>
    </citation>
    <scope>NUCLEOTIDE SEQUENCE [LARGE SCALE GENOMIC DNA]</scope>
    <source>
        <strain evidence="9">CG17_big_fil_post_rev_8_21_14_2_50_48_46</strain>
    </source>
</reference>
<name>A0A2M7G220_9BACT</name>
<dbReference type="SMART" id="SM00387">
    <property type="entry name" value="HATPase_c"/>
    <property type="match status" value="1"/>
</dbReference>
<feature type="transmembrane region" description="Helical" evidence="7">
    <location>
        <begin position="34"/>
        <end position="62"/>
    </location>
</feature>
<evidence type="ECO:0000313" key="9">
    <source>
        <dbReference type="EMBL" id="PIW15819.1"/>
    </source>
</evidence>
<dbReference type="InterPro" id="IPR003594">
    <property type="entry name" value="HATPase_dom"/>
</dbReference>
<feature type="transmembrane region" description="Helical" evidence="7">
    <location>
        <begin position="130"/>
        <end position="160"/>
    </location>
</feature>
<dbReference type="InterPro" id="IPR050980">
    <property type="entry name" value="2C_sensor_his_kinase"/>
</dbReference>
<evidence type="ECO:0000259" key="8">
    <source>
        <dbReference type="PROSITE" id="PS50109"/>
    </source>
</evidence>
<evidence type="ECO:0000256" key="2">
    <source>
        <dbReference type="ARBA" id="ARBA00012438"/>
    </source>
</evidence>
<dbReference type="Gene3D" id="3.30.565.10">
    <property type="entry name" value="Histidine kinase-like ATPase, C-terminal domain"/>
    <property type="match status" value="1"/>
</dbReference>
<feature type="transmembrane region" description="Helical" evidence="7">
    <location>
        <begin position="100"/>
        <end position="118"/>
    </location>
</feature>
<keyword evidence="3" id="KW-0808">Transferase</keyword>
<evidence type="ECO:0000256" key="3">
    <source>
        <dbReference type="ARBA" id="ARBA00022679"/>
    </source>
</evidence>
<dbReference type="CDD" id="cd00075">
    <property type="entry name" value="HATPase"/>
    <property type="match status" value="1"/>
</dbReference>
<dbReference type="InterPro" id="IPR005467">
    <property type="entry name" value="His_kinase_dom"/>
</dbReference>
<dbReference type="PANTHER" id="PTHR44936:SF10">
    <property type="entry name" value="SENSOR PROTEIN RSTB"/>
    <property type="match status" value="1"/>
</dbReference>
<dbReference type="InterPro" id="IPR036890">
    <property type="entry name" value="HATPase_C_sf"/>
</dbReference>
<dbReference type="InterPro" id="IPR036097">
    <property type="entry name" value="HisK_dim/P_sf"/>
</dbReference>
<keyword evidence="7" id="KW-0472">Membrane</keyword>
<dbReference type="PROSITE" id="PS50109">
    <property type="entry name" value="HIS_KIN"/>
    <property type="match status" value="1"/>
</dbReference>
<dbReference type="Pfam" id="PF02518">
    <property type="entry name" value="HATPase_c"/>
    <property type="match status" value="1"/>
</dbReference>
<dbReference type="AlphaFoldDB" id="A0A2M7G220"/>
<keyword evidence="5" id="KW-0418">Kinase</keyword>
<feature type="transmembrane region" description="Helical" evidence="7">
    <location>
        <begin position="172"/>
        <end position="195"/>
    </location>
</feature>
<organism evidence="9 10">
    <name type="scientific">bacterium (Candidatus Blackallbacteria) CG17_big_fil_post_rev_8_21_14_2_50_48_46</name>
    <dbReference type="NCBI Taxonomy" id="2014261"/>
    <lineage>
        <taxon>Bacteria</taxon>
        <taxon>Candidatus Blackallbacteria</taxon>
    </lineage>
</organism>
<accession>A0A2M7G220</accession>
<comment type="caution">
    <text evidence="9">The sequence shown here is derived from an EMBL/GenBank/DDBJ whole genome shotgun (WGS) entry which is preliminary data.</text>
</comment>
<keyword evidence="7" id="KW-1133">Transmembrane helix</keyword>
<dbReference type="GO" id="GO:0000155">
    <property type="term" value="F:phosphorelay sensor kinase activity"/>
    <property type="evidence" value="ECO:0007669"/>
    <property type="project" value="InterPro"/>
</dbReference>
<dbReference type="SUPFAM" id="SSF55874">
    <property type="entry name" value="ATPase domain of HSP90 chaperone/DNA topoisomerase II/histidine kinase"/>
    <property type="match status" value="1"/>
</dbReference>
<dbReference type="GO" id="GO:0005524">
    <property type="term" value="F:ATP binding"/>
    <property type="evidence" value="ECO:0007669"/>
    <property type="project" value="UniProtKB-KW"/>
</dbReference>
<feature type="domain" description="Histidine kinase" evidence="8">
    <location>
        <begin position="231"/>
        <end position="436"/>
    </location>
</feature>
<dbReference type="EMBL" id="PFFQ01000044">
    <property type="protein sequence ID" value="PIW15819.1"/>
    <property type="molecule type" value="Genomic_DNA"/>
</dbReference>
<sequence length="436" mass="48845">MDFSKQMQNSGFLRFWGQGFWPAVGREDETRLKLAWLVILRWITVLVQAGAIALAAGLNLVLPEQVPVLAVFPLALFLANLWAARGLVQPVQAVQNAPARLLFWMLLDWVLFLMPISLVSGVHNPFFPLVFLHIALAAVLLPGLSSLLFLGIVLVSVYLLHPVIYLFGNAGYLRLSVFLATAIQSFVLLMVWGFVRWVSLRLEHYRQQWQALQQQQERLQRLQLLGALGAGVAHEFATPINTLRLRLSRLARQYEEEAMPPDLVVALQAQARCESKLRTLASLPSVESLSQQEPLALTPVIRQLIENWARRYPRLPLNLELELAPDFKLPLPELALRQALENLLDNAVQAAGLDKPVRVCLKQNLREIVLEICDQGPGWPEIVRKHLGEPFVTTRSEGTGLGLYMVYLLAQAQGGQLELRDQVPQGACARLSLPCV</sequence>
<evidence type="ECO:0000256" key="7">
    <source>
        <dbReference type="SAM" id="Phobius"/>
    </source>
</evidence>
<keyword evidence="6" id="KW-0067">ATP-binding</keyword>
<dbReference type="PRINTS" id="PR00344">
    <property type="entry name" value="BCTRLSENSOR"/>
</dbReference>
<keyword evidence="7" id="KW-0812">Transmembrane</keyword>